<gene>
    <name evidence="5" type="ORF">L0M14_18420</name>
</gene>
<dbReference type="InterPro" id="IPR017853">
    <property type="entry name" value="GH"/>
</dbReference>
<dbReference type="Pfam" id="PF00404">
    <property type="entry name" value="Dockerin_1"/>
    <property type="match status" value="1"/>
</dbReference>
<sequence length="1314" mass="145951">MELCTSRMARVQLSVDGTYRQPDETYYMVQKNDWADVEKTVSDEGTYIKIETKDMVIRVQKSPVRVQMYKKDNITLLSKDADDQGMYWDASTGVRGVKKVEGPGGGGIFGFGTGEKGHSEQLNKYDLDVTDFGMDHGQLIAPFYMSTVGYGIFLNTIDQNTKFFKRGGGFETKDYLDYYFMYGPDFKTILNQYAELTGRMELYGKWAHGFMLSKYGNDNATQAEFLDWLDHLRGAGKYDGQGSYPSDVYVFDYGWRGDKWSPHRWDPTRFPDLDSMFAKADSMGFEVGLHNNKGTPEAKVKDSDPATQGGRFLNPAVNEKWTQAHMDNVIKPGYGDWFWPDEFDIAEGSTHNNWMPTLSTKSVYEAWKNYTDESRPMFITRGSYAGQHFATAWSGDIQNTTEEMGYQIGYGLESGLVGYWTTSHDLGGFLQRPNDNLYTRWVAEFGAWNGIMRAHGHGGREPWTFSSTAQDTLKKNLKIRYALYPYTYSLAWQGYSQGVPMMRPMFLEDGNQNNSKTWDLNRHYYYGDWFLVAPALSESDTMVKLWLPAKTTWYNYYTGQRYEGGESGRDVYVNAKLTDIPVFVKSGAIIPMGPDMNYADEKPLNPLTLDIYPKADTSFTLYEDDGRSRKYITENAYSTTKFDSHQAGNNITFRINKRVTPNVSAFKPVERSYNLKFNHINNVRGVTVNEAPIQAVDSLENFNASSEAYWVDPASGVVYVKTADTGEQIEITLDSDGVVEPALGEEGSAGPVINSGDKFELEQATMKGVTIDTEWKGYTGTGFAKGFKNVGNYVQFTVDIQKAGNYNLILRSNSGKKNDPKYDSTPRQGALYLNNAKVTDFALKVTPTWGDANKNGDWFDYIISDVKLDAGANTLKINVEGSTNPGNYNLDYVRFDYAPKIADAYGTIEAETASTRQGVDVGASSDDSGGYKLNHIENGDWVKFSDVDFGTGGVNGFEARLASGLQGGKLEVWIDSMEDQRAVEMEFGSTGSWNNWETIQAPSQSITGIHDVYLKFVNTESASSILDLNWFRFLKDYKAPVVGAVLQGPAEASKGADFDLDYTLSGLDQNIYAQDLTFTYDPSQLEFVSAESVNPDEVVIVDKAQKQGEIRFLVATVGQNARLEGSLLKLHWKVKSDTQAALSMISLSQALIADEAGHEAEIEGKSYTVQLSNVVIDKTALLALIANAQSKHDMAAEGTGTGQYPAGSKALLLAAIDQAKAVADDVTATREQVEQAVSALTVALQTFMDSVITTQPGDVNDDGRYSIGDLAIVAAAYGRNSADPNWSAYKHADLNNDGKVDIEDLAAMARKILS</sequence>
<dbReference type="PROSITE" id="PS00018">
    <property type="entry name" value="EF_HAND_1"/>
    <property type="match status" value="1"/>
</dbReference>
<dbReference type="InterPro" id="IPR002105">
    <property type="entry name" value="Dockerin_1_rpt"/>
</dbReference>
<dbReference type="Pfam" id="PF21365">
    <property type="entry name" value="Glyco_hydro_31_3rd"/>
    <property type="match status" value="1"/>
</dbReference>
<dbReference type="CDD" id="cd14254">
    <property type="entry name" value="Dockerin_II"/>
    <property type="match status" value="1"/>
</dbReference>
<dbReference type="InterPro" id="IPR051816">
    <property type="entry name" value="Glycosyl_Hydrolase_31"/>
</dbReference>
<dbReference type="CDD" id="cd04084">
    <property type="entry name" value="CBM6_xylanase-like"/>
    <property type="match status" value="1"/>
</dbReference>
<dbReference type="InterPro" id="IPR006584">
    <property type="entry name" value="Cellulose-bd_IV"/>
</dbReference>
<name>A0ABY3SSN4_9BACL</name>
<dbReference type="Gene3D" id="1.20.1270.90">
    <property type="entry name" value="AF1782-like"/>
    <property type="match status" value="1"/>
</dbReference>
<protein>
    <submittedName>
        <fullName evidence="5">Carbohydrate-binding protein</fullName>
    </submittedName>
</protein>
<proteinExistence type="inferred from homology"/>
<dbReference type="Gene3D" id="1.10.1330.10">
    <property type="entry name" value="Dockerin domain"/>
    <property type="match status" value="1"/>
</dbReference>
<dbReference type="Pfam" id="PF00963">
    <property type="entry name" value="Cohesin"/>
    <property type="match status" value="1"/>
</dbReference>
<dbReference type="SUPFAM" id="SSF51011">
    <property type="entry name" value="Glycosyl hydrolase domain"/>
    <property type="match status" value="1"/>
</dbReference>
<dbReference type="CDD" id="cd08547">
    <property type="entry name" value="Type_II_cohesin"/>
    <property type="match status" value="1"/>
</dbReference>
<evidence type="ECO:0000313" key="6">
    <source>
        <dbReference type="Proteomes" id="UP001649230"/>
    </source>
</evidence>
<dbReference type="Pfam" id="PF03422">
    <property type="entry name" value="CBM_6"/>
    <property type="match status" value="1"/>
</dbReference>
<dbReference type="InterPro" id="IPR013780">
    <property type="entry name" value="Glyco_hydro_b"/>
</dbReference>
<evidence type="ECO:0000256" key="1">
    <source>
        <dbReference type="ARBA" id="ARBA00007806"/>
    </source>
</evidence>
<comment type="similarity">
    <text evidence="1">Belongs to the glycosyl hydrolase 31 family.</text>
</comment>
<dbReference type="InterPro" id="IPR016134">
    <property type="entry name" value="Dockerin_dom"/>
</dbReference>
<organism evidence="5 6">
    <name type="scientific">Paenibacillus hexagrammi</name>
    <dbReference type="NCBI Taxonomy" id="2908839"/>
    <lineage>
        <taxon>Bacteria</taxon>
        <taxon>Bacillati</taxon>
        <taxon>Bacillota</taxon>
        <taxon>Bacilli</taxon>
        <taxon>Bacillales</taxon>
        <taxon>Paenibacillaceae</taxon>
        <taxon>Paenibacillus</taxon>
    </lineage>
</organism>
<dbReference type="Gene3D" id="2.60.120.260">
    <property type="entry name" value="Galactose-binding domain-like"/>
    <property type="match status" value="2"/>
</dbReference>
<feature type="domain" description="CBM6" evidence="3">
    <location>
        <begin position="757"/>
        <end position="896"/>
    </location>
</feature>
<dbReference type="InterPro" id="IPR048395">
    <property type="entry name" value="Glyco_hydro_31_C"/>
</dbReference>
<dbReference type="SUPFAM" id="SSF51445">
    <property type="entry name" value="(Trans)glycosidases"/>
    <property type="match status" value="1"/>
</dbReference>
<reference evidence="5 6" key="1">
    <citation type="journal article" date="2024" name="Int. J. Syst. Evol. Microbiol.">
        <title>Paenibacillus hexagrammi sp. nov., a novel bacterium isolated from the gut content of Hexagrammos agrammus.</title>
        <authorList>
            <person name="Jung H.K."/>
            <person name="Kim D.G."/>
            <person name="Zin H."/>
            <person name="Park J."/>
            <person name="Jung H."/>
            <person name="Kim Y.O."/>
            <person name="Kong H.J."/>
            <person name="Kim J.W."/>
            <person name="Kim Y.S."/>
        </authorList>
    </citation>
    <scope>NUCLEOTIDE SEQUENCE [LARGE SCALE GENOMIC DNA]</scope>
    <source>
        <strain evidence="5 6">YPD9-1</strain>
    </source>
</reference>
<dbReference type="PANTHER" id="PTHR43863:SF2">
    <property type="entry name" value="MALTASE-GLUCOAMYLASE"/>
    <property type="match status" value="1"/>
</dbReference>
<dbReference type="Pfam" id="PF01055">
    <property type="entry name" value="Glyco_hydro_31_2nd"/>
    <property type="match status" value="1"/>
</dbReference>
<dbReference type="InterPro" id="IPR025887">
    <property type="entry name" value="Glyco_hydro_31_N_dom"/>
</dbReference>
<dbReference type="PANTHER" id="PTHR43863">
    <property type="entry name" value="HYDROLASE, PUTATIVE (AFU_ORTHOLOGUE AFUA_1G03140)-RELATED"/>
    <property type="match status" value="1"/>
</dbReference>
<dbReference type="Pfam" id="PF17137">
    <property type="entry name" value="DUF5110"/>
    <property type="match status" value="1"/>
</dbReference>
<dbReference type="PROSITE" id="PS51175">
    <property type="entry name" value="CBM6"/>
    <property type="match status" value="2"/>
</dbReference>
<dbReference type="InterPro" id="IPR033403">
    <property type="entry name" value="DUF5110"/>
</dbReference>
<dbReference type="InterPro" id="IPR011013">
    <property type="entry name" value="Gal_mutarotase_sf_dom"/>
</dbReference>
<dbReference type="SUPFAM" id="SSF49384">
    <property type="entry name" value="Carbohydrate-binding domain"/>
    <property type="match status" value="1"/>
</dbReference>
<feature type="domain" description="Dockerin" evidence="4">
    <location>
        <begin position="1252"/>
        <end position="1314"/>
    </location>
</feature>
<dbReference type="InterPro" id="IPR000322">
    <property type="entry name" value="Glyco_hydro_31_TIM"/>
</dbReference>
<dbReference type="Gene3D" id="3.20.20.80">
    <property type="entry name" value="Glycosidases"/>
    <property type="match status" value="1"/>
</dbReference>
<feature type="domain" description="CBM6" evidence="3">
    <location>
        <begin position="906"/>
        <end position="1034"/>
    </location>
</feature>
<dbReference type="Pfam" id="PF13802">
    <property type="entry name" value="Gal_mutarotas_2"/>
    <property type="match status" value="1"/>
</dbReference>
<dbReference type="EMBL" id="CP090978">
    <property type="protein sequence ID" value="UJF36405.1"/>
    <property type="molecule type" value="Genomic_DNA"/>
</dbReference>
<dbReference type="Proteomes" id="UP001649230">
    <property type="component" value="Chromosome"/>
</dbReference>
<dbReference type="InterPro" id="IPR036439">
    <property type="entry name" value="Dockerin_dom_sf"/>
</dbReference>
<dbReference type="SUPFAM" id="SSF49785">
    <property type="entry name" value="Galactose-binding domain-like"/>
    <property type="match status" value="2"/>
</dbReference>
<dbReference type="InterPro" id="IPR008979">
    <property type="entry name" value="Galactose-bd-like_sf"/>
</dbReference>
<evidence type="ECO:0000256" key="2">
    <source>
        <dbReference type="ARBA" id="ARBA00022729"/>
    </source>
</evidence>
<dbReference type="CDD" id="cd14752">
    <property type="entry name" value="GH31_N"/>
    <property type="match status" value="1"/>
</dbReference>
<dbReference type="SMART" id="SM00606">
    <property type="entry name" value="CBD_IV"/>
    <property type="match status" value="1"/>
</dbReference>
<dbReference type="SUPFAM" id="SSF74650">
    <property type="entry name" value="Galactose mutarotase-like"/>
    <property type="match status" value="1"/>
</dbReference>
<dbReference type="InterPro" id="IPR005084">
    <property type="entry name" value="CBM6"/>
</dbReference>
<dbReference type="InterPro" id="IPR008965">
    <property type="entry name" value="CBM2/CBM3_carb-bd_dom_sf"/>
</dbReference>
<dbReference type="SUPFAM" id="SSF63446">
    <property type="entry name" value="Type I dockerin domain"/>
    <property type="match status" value="1"/>
</dbReference>
<dbReference type="Gene3D" id="2.60.40.1760">
    <property type="entry name" value="glycosyl hydrolase (family 31)"/>
    <property type="match status" value="1"/>
</dbReference>
<dbReference type="PROSITE" id="PS51766">
    <property type="entry name" value="DOCKERIN"/>
    <property type="match status" value="1"/>
</dbReference>
<dbReference type="Pfam" id="PF16990">
    <property type="entry name" value="CBM_35"/>
    <property type="match status" value="1"/>
</dbReference>
<keyword evidence="6" id="KW-1185">Reference proteome</keyword>
<evidence type="ECO:0000259" key="4">
    <source>
        <dbReference type="PROSITE" id="PS51766"/>
    </source>
</evidence>
<dbReference type="Gene3D" id="2.60.40.1180">
    <property type="entry name" value="Golgi alpha-mannosidase II"/>
    <property type="match status" value="2"/>
</dbReference>
<accession>A0ABY3SSN4</accession>
<dbReference type="InterPro" id="IPR002102">
    <property type="entry name" value="Cohesin_dom"/>
</dbReference>
<dbReference type="Gene3D" id="2.60.40.680">
    <property type="match status" value="1"/>
</dbReference>
<evidence type="ECO:0000313" key="5">
    <source>
        <dbReference type="EMBL" id="UJF36405.1"/>
    </source>
</evidence>
<dbReference type="InterPro" id="IPR018247">
    <property type="entry name" value="EF_Hand_1_Ca_BS"/>
</dbReference>
<keyword evidence="2" id="KW-0732">Signal</keyword>
<evidence type="ECO:0000259" key="3">
    <source>
        <dbReference type="PROSITE" id="PS51175"/>
    </source>
</evidence>